<dbReference type="InterPro" id="IPR050278">
    <property type="entry name" value="Serine_Prot_S9B/DPPIV"/>
</dbReference>
<dbReference type="Gene3D" id="3.40.50.1820">
    <property type="entry name" value="alpha/beta hydrolase"/>
    <property type="match status" value="1"/>
</dbReference>
<dbReference type="STRING" id="570519.SAMN04488116_1284"/>
<evidence type="ECO:0000313" key="4">
    <source>
        <dbReference type="EMBL" id="SHG45480.1"/>
    </source>
</evidence>
<gene>
    <name evidence="4" type="ORF">SAMN04488116_1284</name>
</gene>
<evidence type="ECO:0000259" key="3">
    <source>
        <dbReference type="Pfam" id="PF00930"/>
    </source>
</evidence>
<dbReference type="GO" id="GO:0006508">
    <property type="term" value="P:proteolysis"/>
    <property type="evidence" value="ECO:0007669"/>
    <property type="project" value="InterPro"/>
</dbReference>
<dbReference type="FunFam" id="3.40.50.1820:FF:000003">
    <property type="entry name" value="Dipeptidyl peptidase 4"/>
    <property type="match status" value="1"/>
</dbReference>
<keyword evidence="1" id="KW-0325">Glycoprotein</keyword>
<dbReference type="PANTHER" id="PTHR11731">
    <property type="entry name" value="PROTEASE FAMILY S9B,C DIPEPTIDYL-PEPTIDASE IV-RELATED"/>
    <property type="match status" value="1"/>
</dbReference>
<dbReference type="InterPro" id="IPR002469">
    <property type="entry name" value="Peptidase_S9B_N"/>
</dbReference>
<feature type="domain" description="Peptidase S9 prolyl oligopeptidase catalytic" evidence="2">
    <location>
        <begin position="524"/>
        <end position="722"/>
    </location>
</feature>
<sequence>MATKLLHPLSVLLLLTQLCYTQKVITVDDIYKNGVFAQQSVHEINWMNNGRFYTSLEDNKIYKNDISLGTSVAVLVDADNLGFEEVLSEYSFNDDETKILLKTDPRYIYRRSYSNKTYVYDLQTKEHFPLSSAREMYPTFSPDGSKIAFVRDNNIFYLDLRNRKEVQVTFDGQKNEIINGATDWVYEEEFYVTKGFFWSRDGQQIAFYKFDESPVEEYTLQRWNQGQLYPENYTYKYPKAGTANSLVEVWVYDVQSHKKLKLKTGSNMDTYLPRITWTKSDQILSIQRMNRKQNQMDLLHFDVGSGNVHKVLTESSSSYIDQNFCDDLFYLDDGKHFIISSEKDGYKHFYLHAMDGRLKNQITHGDWEVNQFVAVDGKTKTLYYTSKEISPLTTTFHKIALNGSGKQLLSNKTGTTSIDMSNDTQYYINYSSDSNTPLKVELYYTDGNRKIKTLAENNRLKNAAKEYNLADKMFFEFKAEDSQVLHGYLLRPNDMDLEKKHPLLVFQYSGPGSQNVTDSWGGPHFYWHQLLVQKGYVVACVDTRGTGGRGADFKKMTYGQLGKYEAKDVISCAKHLSNLEFIDGARMGVWGWSYGGFVSSLSMFWGNSIFKSAIAVAPISSYRFYDTVYTERYMGMPKDNPMGYDENAPLFHADKLKGHYLLIHGTGDDNVHLQNSIALQDALIAAGKQFEVFLYPDRTHSMYERNAYPHLYQKMTDFILSKL</sequence>
<dbReference type="GO" id="GO:0008236">
    <property type="term" value="F:serine-type peptidase activity"/>
    <property type="evidence" value="ECO:0007669"/>
    <property type="project" value="InterPro"/>
</dbReference>
<accession>A0A1M5JYV4</accession>
<proteinExistence type="predicted"/>
<dbReference type="PANTHER" id="PTHR11731:SF193">
    <property type="entry name" value="DIPEPTIDYL PEPTIDASE 9"/>
    <property type="match status" value="1"/>
</dbReference>
<dbReference type="SUPFAM" id="SSF82171">
    <property type="entry name" value="DPP6 N-terminal domain-like"/>
    <property type="match status" value="1"/>
</dbReference>
<reference evidence="5" key="1">
    <citation type="submission" date="2016-11" db="EMBL/GenBank/DDBJ databases">
        <authorList>
            <person name="Varghese N."/>
            <person name="Submissions S."/>
        </authorList>
    </citation>
    <scope>NUCLEOTIDE SEQUENCE [LARGE SCALE GENOMIC DNA]</scope>
    <source>
        <strain evidence="5">DSM 22638</strain>
    </source>
</reference>
<dbReference type="InterPro" id="IPR001375">
    <property type="entry name" value="Peptidase_S9_cat"/>
</dbReference>
<organism evidence="4 5">
    <name type="scientific">Flagellimonas flava</name>
    <dbReference type="NCBI Taxonomy" id="570519"/>
    <lineage>
        <taxon>Bacteria</taxon>
        <taxon>Pseudomonadati</taxon>
        <taxon>Bacteroidota</taxon>
        <taxon>Flavobacteriia</taxon>
        <taxon>Flavobacteriales</taxon>
        <taxon>Flavobacteriaceae</taxon>
        <taxon>Flagellimonas</taxon>
    </lineage>
</organism>
<dbReference type="Gene3D" id="2.140.10.30">
    <property type="entry name" value="Dipeptidylpeptidase IV, N-terminal domain"/>
    <property type="match status" value="1"/>
</dbReference>
<dbReference type="OrthoDB" id="9812921at2"/>
<name>A0A1M5JYV4_9FLAO</name>
<evidence type="ECO:0000313" key="5">
    <source>
        <dbReference type="Proteomes" id="UP000184532"/>
    </source>
</evidence>
<keyword evidence="5" id="KW-1185">Reference proteome</keyword>
<dbReference type="InterPro" id="IPR029058">
    <property type="entry name" value="AB_hydrolase_fold"/>
</dbReference>
<dbReference type="GO" id="GO:0008239">
    <property type="term" value="F:dipeptidyl-peptidase activity"/>
    <property type="evidence" value="ECO:0007669"/>
    <property type="project" value="TreeGrafter"/>
</dbReference>
<feature type="domain" description="Dipeptidylpeptidase IV N-terminal" evidence="3">
    <location>
        <begin position="94"/>
        <end position="437"/>
    </location>
</feature>
<dbReference type="RefSeq" id="WP_073177440.1">
    <property type="nucleotide sequence ID" value="NZ_FQWL01000002.1"/>
</dbReference>
<dbReference type="SUPFAM" id="SSF53474">
    <property type="entry name" value="alpha/beta-Hydrolases"/>
    <property type="match status" value="1"/>
</dbReference>
<evidence type="ECO:0000259" key="2">
    <source>
        <dbReference type="Pfam" id="PF00326"/>
    </source>
</evidence>
<dbReference type="Pfam" id="PF00326">
    <property type="entry name" value="Peptidase_S9"/>
    <property type="match status" value="1"/>
</dbReference>
<dbReference type="EMBL" id="FQWL01000002">
    <property type="protein sequence ID" value="SHG45480.1"/>
    <property type="molecule type" value="Genomic_DNA"/>
</dbReference>
<dbReference type="AlphaFoldDB" id="A0A1M5JYV4"/>
<dbReference type="Proteomes" id="UP000184532">
    <property type="component" value="Unassembled WGS sequence"/>
</dbReference>
<evidence type="ECO:0000256" key="1">
    <source>
        <dbReference type="ARBA" id="ARBA00023180"/>
    </source>
</evidence>
<protein>
    <submittedName>
        <fullName evidence="4">Dipeptidyl-peptidase-4</fullName>
    </submittedName>
</protein>
<dbReference type="Pfam" id="PF00930">
    <property type="entry name" value="DPPIV_N"/>
    <property type="match status" value="1"/>
</dbReference>